<evidence type="ECO:0000313" key="3">
    <source>
        <dbReference type="WBParaSite" id="GPLIN_000632100"/>
    </source>
</evidence>
<dbReference type="Proteomes" id="UP000050741">
    <property type="component" value="Unassembled WGS sequence"/>
</dbReference>
<dbReference type="WBParaSite" id="GPLIN_000632100">
    <property type="protein sequence ID" value="GPLIN_000632100"/>
    <property type="gene ID" value="GPLIN_000632100"/>
</dbReference>
<dbReference type="AlphaFoldDB" id="A0A183C0C9"/>
<dbReference type="Gene3D" id="2.60.120.920">
    <property type="match status" value="1"/>
</dbReference>
<keyword evidence="2" id="KW-1185">Reference proteome</keyword>
<dbReference type="SMART" id="SM00449">
    <property type="entry name" value="SPRY"/>
    <property type="match status" value="1"/>
</dbReference>
<dbReference type="InterPro" id="IPR043136">
    <property type="entry name" value="B30.2/SPRY_sf"/>
</dbReference>
<evidence type="ECO:0000259" key="1">
    <source>
        <dbReference type="PROSITE" id="PS50188"/>
    </source>
</evidence>
<feature type="domain" description="B30.2/SPRY" evidence="1">
    <location>
        <begin position="24"/>
        <end position="211"/>
    </location>
</feature>
<name>A0A183C0C9_GLOPA</name>
<dbReference type="InterPro" id="IPR001870">
    <property type="entry name" value="B30.2/SPRY"/>
</dbReference>
<proteinExistence type="predicted"/>
<protein>
    <submittedName>
        <fullName evidence="3">B30.2/SPRY domain-containing protein</fullName>
    </submittedName>
</protein>
<dbReference type="Pfam" id="PF00622">
    <property type="entry name" value="SPRY"/>
    <property type="match status" value="1"/>
</dbReference>
<dbReference type="InterPro" id="IPR003877">
    <property type="entry name" value="SPRY_dom"/>
</dbReference>
<dbReference type="InterPro" id="IPR013320">
    <property type="entry name" value="ConA-like_dom_sf"/>
</dbReference>
<dbReference type="SUPFAM" id="SSF49899">
    <property type="entry name" value="Concanavalin A-like lectins/glucanases"/>
    <property type="match status" value="1"/>
</dbReference>
<reference evidence="2" key="2">
    <citation type="submission" date="2014-05" db="EMBL/GenBank/DDBJ databases">
        <title>The genome and life-stage specific transcriptomes of Globodera pallida elucidate key aspects of plant parasitism by a cyst nematode.</title>
        <authorList>
            <person name="Cotton J.A."/>
            <person name="Lilley C.J."/>
            <person name="Jones L.M."/>
            <person name="Kikuchi T."/>
            <person name="Reid A.J."/>
            <person name="Thorpe P."/>
            <person name="Tsai I.J."/>
            <person name="Beasley H."/>
            <person name="Blok V."/>
            <person name="Cock P.J.A."/>
            <person name="Van den Akker S.E."/>
            <person name="Holroyd N."/>
            <person name="Hunt M."/>
            <person name="Mantelin S."/>
            <person name="Naghra H."/>
            <person name="Pain A."/>
            <person name="Palomares-Rius J.E."/>
            <person name="Zarowiecki M."/>
            <person name="Berriman M."/>
            <person name="Jones J.T."/>
            <person name="Urwin P.E."/>
        </authorList>
    </citation>
    <scope>NUCLEOTIDE SEQUENCE [LARGE SCALE GENOMIC DNA]</scope>
    <source>
        <strain evidence="2">Lindley</strain>
    </source>
</reference>
<accession>A0A183C0C9</accession>
<evidence type="ECO:0000313" key="2">
    <source>
        <dbReference type="Proteomes" id="UP000050741"/>
    </source>
</evidence>
<dbReference type="PROSITE" id="PS50188">
    <property type="entry name" value="B302_SPRY"/>
    <property type="match status" value="1"/>
</dbReference>
<organism evidence="2 3">
    <name type="scientific">Globodera pallida</name>
    <name type="common">Potato cyst nematode worm</name>
    <name type="synonym">Heterodera pallida</name>
    <dbReference type="NCBI Taxonomy" id="36090"/>
    <lineage>
        <taxon>Eukaryota</taxon>
        <taxon>Metazoa</taxon>
        <taxon>Ecdysozoa</taxon>
        <taxon>Nematoda</taxon>
        <taxon>Chromadorea</taxon>
        <taxon>Rhabditida</taxon>
        <taxon>Tylenchina</taxon>
        <taxon>Tylenchomorpha</taxon>
        <taxon>Tylenchoidea</taxon>
        <taxon>Heteroderidae</taxon>
        <taxon>Heteroderinae</taxon>
        <taxon>Globodera</taxon>
    </lineage>
</organism>
<reference evidence="2" key="1">
    <citation type="submission" date="2013-12" db="EMBL/GenBank/DDBJ databases">
        <authorList>
            <person name="Aslett M."/>
        </authorList>
    </citation>
    <scope>NUCLEOTIDE SEQUENCE [LARGE SCALE GENOMIC DNA]</scope>
    <source>
        <strain evidence="2">Lindley</strain>
    </source>
</reference>
<reference evidence="3" key="3">
    <citation type="submission" date="2016-06" db="UniProtKB">
        <authorList>
            <consortium name="WormBaseParasite"/>
        </authorList>
    </citation>
    <scope>IDENTIFICATION</scope>
</reference>
<dbReference type="InterPro" id="IPR044736">
    <property type="entry name" value="Gid1/RanBPM/SPLA_SPRY"/>
</dbReference>
<dbReference type="CDD" id="cd12885">
    <property type="entry name" value="SPRY_RanBP_like"/>
    <property type="match status" value="1"/>
</dbReference>
<sequence length="214" mass="23815">MSISVESTTVEGDITADQEQQKLSNANKFAEIEQKNVLQQEKIVKLEKYQKEQQLNIADLQKTVATLRELGWGSVIAEKPMSKNPYFEVKILDKAKGDIFIGLATKQMPLDTFVGDHEGTYGYEDDGYFWGHEVEGCSYAFFNGRPFIDGKPPFGVGCGVNLATRQIIYTKNGKRLDTAGFLVNSAAELFPCVSLGSPGTKIETNFGPDFKYKF</sequence>